<accession>A0A1N5UPT1</accession>
<dbReference type="InterPro" id="IPR008490">
    <property type="entry name" value="Transposase_InsH_N"/>
</dbReference>
<proteinExistence type="predicted"/>
<dbReference type="EMBL" id="LT671858">
    <property type="protein sequence ID" value="SIM62348.1"/>
    <property type="molecule type" value="Genomic_DNA"/>
</dbReference>
<sequence length="115" mass="13783">MKHACYCVSDLFDTALTEKYKQYFLNGPFAFMKHAIDWSGFDPLLKDLYCNDTDKGGRPKIPIITMVKDLYIHSIYNLMDEHSEKEIHDRISFMNFLDYPDIFYCVIKRVFHFHR</sequence>
<protein>
    <submittedName>
        <fullName evidence="2">IS5 family transposase OrfA</fullName>
    </submittedName>
</protein>
<evidence type="ECO:0000313" key="2">
    <source>
        <dbReference type="EMBL" id="SIM62348.1"/>
    </source>
</evidence>
<name>A0A1N5UPT1_9ARCH</name>
<gene>
    <name evidence="2" type="ORF">CSP5_1056</name>
</gene>
<dbReference type="Proteomes" id="UP000195607">
    <property type="component" value="Chromosome I"/>
</dbReference>
<evidence type="ECO:0000313" key="3">
    <source>
        <dbReference type="Proteomes" id="UP000195607"/>
    </source>
</evidence>
<evidence type="ECO:0000259" key="1">
    <source>
        <dbReference type="Pfam" id="PF05598"/>
    </source>
</evidence>
<dbReference type="Pfam" id="PF05598">
    <property type="entry name" value="DUF772"/>
    <property type="match status" value="1"/>
</dbReference>
<organism evidence="2 3">
    <name type="scientific">Cuniculiplasma divulgatum</name>
    <dbReference type="NCBI Taxonomy" id="1673428"/>
    <lineage>
        <taxon>Archaea</taxon>
        <taxon>Methanobacteriati</taxon>
        <taxon>Thermoplasmatota</taxon>
        <taxon>Thermoplasmata</taxon>
        <taxon>Thermoplasmatales</taxon>
        <taxon>Cuniculiplasmataceae</taxon>
        <taxon>Cuniculiplasma</taxon>
    </lineage>
</organism>
<dbReference type="AlphaFoldDB" id="A0A1N5UPT1"/>
<feature type="domain" description="Transposase InsH N-terminal" evidence="1">
    <location>
        <begin position="27"/>
        <end position="99"/>
    </location>
</feature>
<reference evidence="2 3" key="1">
    <citation type="submission" date="2016-04" db="EMBL/GenBank/DDBJ databases">
        <authorList>
            <person name="Evans L.H."/>
            <person name="Alamgir A."/>
            <person name="Owens N."/>
            <person name="Weber N.D."/>
            <person name="Virtaneva K."/>
            <person name="Barbian K."/>
            <person name="Babar A."/>
            <person name="Rosenke K."/>
        </authorList>
    </citation>
    <scope>NUCLEOTIDE SEQUENCE [LARGE SCALE GENOMIC DNA]</scope>
    <source>
        <strain evidence="3">S5(T) (JCM 30642 \VKM B-2941)</strain>
    </source>
</reference>